<name>A0ABQ4ZZW8_9ASTR</name>
<reference evidence="1" key="2">
    <citation type="submission" date="2022-01" db="EMBL/GenBank/DDBJ databases">
        <authorList>
            <person name="Yamashiro T."/>
            <person name="Shiraishi A."/>
            <person name="Satake H."/>
            <person name="Nakayama K."/>
        </authorList>
    </citation>
    <scope>NUCLEOTIDE SEQUENCE</scope>
</reference>
<dbReference type="EMBL" id="BQNB010011745">
    <property type="protein sequence ID" value="GJS94612.1"/>
    <property type="molecule type" value="Genomic_DNA"/>
</dbReference>
<dbReference type="Proteomes" id="UP001151760">
    <property type="component" value="Unassembled WGS sequence"/>
</dbReference>
<proteinExistence type="predicted"/>
<accession>A0ABQ4ZZW8</accession>
<organism evidence="1 2">
    <name type="scientific">Tanacetum coccineum</name>
    <dbReference type="NCBI Taxonomy" id="301880"/>
    <lineage>
        <taxon>Eukaryota</taxon>
        <taxon>Viridiplantae</taxon>
        <taxon>Streptophyta</taxon>
        <taxon>Embryophyta</taxon>
        <taxon>Tracheophyta</taxon>
        <taxon>Spermatophyta</taxon>
        <taxon>Magnoliopsida</taxon>
        <taxon>eudicotyledons</taxon>
        <taxon>Gunneridae</taxon>
        <taxon>Pentapetalae</taxon>
        <taxon>asterids</taxon>
        <taxon>campanulids</taxon>
        <taxon>Asterales</taxon>
        <taxon>Asteraceae</taxon>
        <taxon>Asteroideae</taxon>
        <taxon>Anthemideae</taxon>
        <taxon>Anthemidinae</taxon>
        <taxon>Tanacetum</taxon>
    </lineage>
</organism>
<keyword evidence="2" id="KW-1185">Reference proteome</keyword>
<reference evidence="1" key="1">
    <citation type="journal article" date="2022" name="Int. J. Mol. Sci.">
        <title>Draft Genome of Tanacetum Coccineum: Genomic Comparison of Closely Related Tanacetum-Family Plants.</title>
        <authorList>
            <person name="Yamashiro T."/>
            <person name="Shiraishi A."/>
            <person name="Nakayama K."/>
            <person name="Satake H."/>
        </authorList>
    </citation>
    <scope>NUCLEOTIDE SEQUENCE</scope>
</reference>
<sequence length="201" mass="24201">MERITIKEYELESEVFDLLKIDLDLFTYDTPLGTIFDEFRRLSSMEEDLFAYELGVLEDFYFPSIKKPHDNLKNGHLEVYELHQCYDEYERMFVEAVILIDDRLVKLIDITLEQWLNLKFGDHKKVDKEIVEEVVITWLVRSYRKQVTKYMEIKRRLEGDDEEVLTEDELSNLEEEDLHEDTEIAKISRIETDKFNFETPL</sequence>
<comment type="caution">
    <text evidence="1">The sequence shown here is derived from an EMBL/GenBank/DDBJ whole genome shotgun (WGS) entry which is preliminary data.</text>
</comment>
<gene>
    <name evidence="1" type="ORF">Tco_0801580</name>
</gene>
<evidence type="ECO:0000313" key="1">
    <source>
        <dbReference type="EMBL" id="GJS94612.1"/>
    </source>
</evidence>
<protein>
    <submittedName>
        <fullName evidence="1">Uncharacterized protein</fullName>
    </submittedName>
</protein>
<evidence type="ECO:0000313" key="2">
    <source>
        <dbReference type="Proteomes" id="UP001151760"/>
    </source>
</evidence>